<dbReference type="SUPFAM" id="SSF55856">
    <property type="entry name" value="Cytochrome b5-like heme/steroid binding domain"/>
    <property type="match status" value="1"/>
</dbReference>
<evidence type="ECO:0000313" key="3">
    <source>
        <dbReference type="EMBL" id="RSK49319.1"/>
    </source>
</evidence>
<feature type="region of interest" description="Disordered" evidence="1">
    <location>
        <begin position="1"/>
        <end position="43"/>
    </location>
</feature>
<reference evidence="3 4" key="1">
    <citation type="submission" date="2018-12" db="EMBL/GenBank/DDBJ databases">
        <authorList>
            <person name="Feng G."/>
            <person name="Zhu H."/>
        </authorList>
    </citation>
    <scope>NUCLEOTIDE SEQUENCE [LARGE SCALE GENOMIC DNA]</scope>
    <source>
        <strain evidence="3 4">KCTC 12533</strain>
    </source>
</reference>
<dbReference type="OrthoDB" id="711041at2"/>
<accession>A0A428KS25</accession>
<keyword evidence="4" id="KW-1185">Reference proteome</keyword>
<sequence>MQKPISSAESSTEPAKPGAANKSATKAAASGLTQPATSNQQLETYTRGQLALRNGQDRDEIWVAYRGLIYDVTRSRLWKRGNHYEHWAGQDLTKELDHDAPHTPNVFDKFPVIGQLS</sequence>
<dbReference type="AlphaFoldDB" id="A0A428KS25"/>
<gene>
    <name evidence="3" type="ORF">EI291_07425</name>
</gene>
<proteinExistence type="predicted"/>
<feature type="domain" description="Cytochrome b5 heme-binding" evidence="2">
    <location>
        <begin position="45"/>
        <end position="117"/>
    </location>
</feature>
<name>A0A428KS25_9BACT</name>
<evidence type="ECO:0000313" key="4">
    <source>
        <dbReference type="Proteomes" id="UP000273500"/>
    </source>
</evidence>
<evidence type="ECO:0000256" key="1">
    <source>
        <dbReference type="SAM" id="MobiDB-lite"/>
    </source>
</evidence>
<dbReference type="InterPro" id="IPR001199">
    <property type="entry name" value="Cyt_B5-like_heme/steroid-bd"/>
</dbReference>
<evidence type="ECO:0000259" key="2">
    <source>
        <dbReference type="SMART" id="SM01117"/>
    </source>
</evidence>
<dbReference type="Pfam" id="PF00173">
    <property type="entry name" value="Cyt-b5"/>
    <property type="match status" value="1"/>
</dbReference>
<feature type="compositionally biased region" description="Polar residues" evidence="1">
    <location>
        <begin position="1"/>
        <end position="13"/>
    </location>
</feature>
<dbReference type="InterPro" id="IPR036400">
    <property type="entry name" value="Cyt_B5-like_heme/steroid_sf"/>
</dbReference>
<dbReference type="SMART" id="SM01117">
    <property type="entry name" value="Cyt-b5"/>
    <property type="match status" value="1"/>
</dbReference>
<comment type="caution">
    <text evidence="3">The sequence shown here is derived from an EMBL/GenBank/DDBJ whole genome shotgun (WGS) entry which is preliminary data.</text>
</comment>
<organism evidence="3 4">
    <name type="scientific">Hymenobacter rigui</name>
    <dbReference type="NCBI Taxonomy" id="334424"/>
    <lineage>
        <taxon>Bacteria</taxon>
        <taxon>Pseudomonadati</taxon>
        <taxon>Bacteroidota</taxon>
        <taxon>Cytophagia</taxon>
        <taxon>Cytophagales</taxon>
        <taxon>Hymenobacteraceae</taxon>
        <taxon>Hymenobacter</taxon>
    </lineage>
</organism>
<feature type="compositionally biased region" description="Polar residues" evidence="1">
    <location>
        <begin position="31"/>
        <end position="43"/>
    </location>
</feature>
<protein>
    <submittedName>
        <fullName evidence="3">Cytochrome b5</fullName>
    </submittedName>
</protein>
<dbReference type="Proteomes" id="UP000273500">
    <property type="component" value="Unassembled WGS sequence"/>
</dbReference>
<feature type="compositionally biased region" description="Low complexity" evidence="1">
    <location>
        <begin position="19"/>
        <end position="30"/>
    </location>
</feature>
<dbReference type="Gene3D" id="3.10.120.10">
    <property type="entry name" value="Cytochrome b5-like heme/steroid binding domain"/>
    <property type="match status" value="1"/>
</dbReference>
<dbReference type="EMBL" id="RWIT01000003">
    <property type="protein sequence ID" value="RSK49319.1"/>
    <property type="molecule type" value="Genomic_DNA"/>
</dbReference>